<protein>
    <submittedName>
        <fullName evidence="2">Uncharacterized protein</fullName>
    </submittedName>
</protein>
<accession>A0A9N9MYR4</accession>
<sequence length="374" mass="43630">MIISRLLGSFCLICFCVGDKRLLIDQLRWDFLELENELWNLSSNGLLYMTREEVEPYLCEKFQDFDKKLMQMPQDLYGSETMRWIPKFSSFQSELKKIETLYQSFRDYQQHVMAESSDGASLEDNIYDIRNNKSGVENSDKKSLEDNIYDIKNNKSGAQNSDKKSLEDNIYDIKNNKSGAENSDKASLEDNIYDIKNNKSGAENSDKASLEDNIYDIKNNKSGAENSDRASLEDNIYDIKNNKSGAEKTVGREYENAYEDYNETLYRKFEDYQQQEMTGSSDIVRLEDIIYDITNNENGAEKTADRVYEIAYKDSDGIQEKLNEQNIDFDCRREQQSPQQPFYNLYNLFAFTDLKAYILQQFSHLVNRLQNKGK</sequence>
<feature type="signal peptide" evidence="1">
    <location>
        <begin position="1"/>
        <end position="18"/>
    </location>
</feature>
<feature type="chain" id="PRO_5040513087" evidence="1">
    <location>
        <begin position="19"/>
        <end position="374"/>
    </location>
</feature>
<keyword evidence="3" id="KW-1185">Reference proteome</keyword>
<proteinExistence type="predicted"/>
<evidence type="ECO:0000313" key="2">
    <source>
        <dbReference type="EMBL" id="CAG9773546.1"/>
    </source>
</evidence>
<reference evidence="2" key="1">
    <citation type="submission" date="2022-01" db="EMBL/GenBank/DDBJ databases">
        <authorList>
            <person name="King R."/>
        </authorList>
    </citation>
    <scope>NUCLEOTIDE SEQUENCE</scope>
</reference>
<dbReference type="Pfam" id="PF16061">
    <property type="entry name" value="DUF4803"/>
    <property type="match status" value="1"/>
</dbReference>
<keyword evidence="1" id="KW-0732">Signal</keyword>
<evidence type="ECO:0000313" key="3">
    <source>
        <dbReference type="Proteomes" id="UP001152799"/>
    </source>
</evidence>
<dbReference type="OrthoDB" id="6679153at2759"/>
<dbReference type="InterPro" id="IPR032062">
    <property type="entry name" value="DUF4803"/>
</dbReference>
<evidence type="ECO:0000256" key="1">
    <source>
        <dbReference type="SAM" id="SignalP"/>
    </source>
</evidence>
<dbReference type="EMBL" id="OU892285">
    <property type="protein sequence ID" value="CAG9773546.1"/>
    <property type="molecule type" value="Genomic_DNA"/>
</dbReference>
<organism evidence="2 3">
    <name type="scientific">Ceutorhynchus assimilis</name>
    <name type="common">cabbage seed weevil</name>
    <dbReference type="NCBI Taxonomy" id="467358"/>
    <lineage>
        <taxon>Eukaryota</taxon>
        <taxon>Metazoa</taxon>
        <taxon>Ecdysozoa</taxon>
        <taxon>Arthropoda</taxon>
        <taxon>Hexapoda</taxon>
        <taxon>Insecta</taxon>
        <taxon>Pterygota</taxon>
        <taxon>Neoptera</taxon>
        <taxon>Endopterygota</taxon>
        <taxon>Coleoptera</taxon>
        <taxon>Polyphaga</taxon>
        <taxon>Cucujiformia</taxon>
        <taxon>Curculionidae</taxon>
        <taxon>Ceutorhynchinae</taxon>
        <taxon>Ceutorhynchus</taxon>
    </lineage>
</organism>
<dbReference type="AlphaFoldDB" id="A0A9N9MYR4"/>
<name>A0A9N9MYR4_9CUCU</name>
<dbReference type="Proteomes" id="UP001152799">
    <property type="component" value="Chromosome 9"/>
</dbReference>
<gene>
    <name evidence="2" type="ORF">CEUTPL_LOCUS13936</name>
</gene>